<dbReference type="Pfam" id="PF03828">
    <property type="entry name" value="PAP_assoc"/>
    <property type="match status" value="1"/>
</dbReference>
<feature type="compositionally biased region" description="Polar residues" evidence="8">
    <location>
        <begin position="177"/>
        <end position="193"/>
    </location>
</feature>
<dbReference type="PANTHER" id="PTHR23092:SF15">
    <property type="entry name" value="INACTIVE NON-CANONICAL POLY(A) RNA POLYMERASE PROTEIN TRF4-2-RELATED"/>
    <property type="match status" value="1"/>
</dbReference>
<dbReference type="GO" id="GO:0003729">
    <property type="term" value="F:mRNA binding"/>
    <property type="evidence" value="ECO:0007669"/>
    <property type="project" value="TreeGrafter"/>
</dbReference>
<dbReference type="GO" id="GO:0031499">
    <property type="term" value="C:TRAMP complex"/>
    <property type="evidence" value="ECO:0007669"/>
    <property type="project" value="TreeGrafter"/>
</dbReference>
<feature type="domain" description="Grh/CP2 DB" evidence="9">
    <location>
        <begin position="307"/>
        <end position="538"/>
    </location>
</feature>
<keyword evidence="11" id="KW-1185">Reference proteome</keyword>
<dbReference type="Gene3D" id="1.10.1410.10">
    <property type="match status" value="1"/>
</dbReference>
<dbReference type="Pfam" id="PF25416">
    <property type="entry name" value="GRHL1_C"/>
    <property type="match status" value="1"/>
</dbReference>
<keyword evidence="4" id="KW-0808">Transferase</keyword>
<evidence type="ECO:0000256" key="6">
    <source>
        <dbReference type="ARBA" id="ARBA00022842"/>
    </source>
</evidence>
<feature type="region of interest" description="Disordered" evidence="8">
    <location>
        <begin position="800"/>
        <end position="848"/>
    </location>
</feature>
<comment type="subcellular location">
    <subcellularLocation>
        <location evidence="7">Nucleus</location>
    </subcellularLocation>
</comment>
<feature type="region of interest" description="Disordered" evidence="8">
    <location>
        <begin position="1"/>
        <end position="51"/>
    </location>
</feature>
<feature type="non-terminal residue" evidence="10">
    <location>
        <position position="1"/>
    </location>
</feature>
<dbReference type="InterPro" id="IPR043519">
    <property type="entry name" value="NT_sf"/>
</dbReference>
<evidence type="ECO:0000256" key="7">
    <source>
        <dbReference type="PROSITE-ProRule" id="PRU01313"/>
    </source>
</evidence>
<dbReference type="EMBL" id="OC858407">
    <property type="protein sequence ID" value="CAD7626437.1"/>
    <property type="molecule type" value="Genomic_DNA"/>
</dbReference>
<protein>
    <recommendedName>
        <fullName evidence="3">polynucleotide adenylyltransferase</fullName>
        <ecNumber evidence="3">2.7.7.19</ecNumber>
    </recommendedName>
</protein>
<keyword evidence="7" id="KW-0539">Nucleus</keyword>
<dbReference type="Proteomes" id="UP000759131">
    <property type="component" value="Unassembled WGS sequence"/>
</dbReference>
<evidence type="ECO:0000259" key="9">
    <source>
        <dbReference type="PROSITE" id="PS51968"/>
    </source>
</evidence>
<name>A0A7R9KQV4_9ACAR</name>
<dbReference type="Pfam" id="PF04516">
    <property type="entry name" value="CP2"/>
    <property type="match status" value="1"/>
</dbReference>
<evidence type="ECO:0000256" key="3">
    <source>
        <dbReference type="ARBA" id="ARBA00012388"/>
    </source>
</evidence>
<evidence type="ECO:0000256" key="1">
    <source>
        <dbReference type="ARBA" id="ARBA00001936"/>
    </source>
</evidence>
<comment type="cofactor">
    <cofactor evidence="1">
        <name>Mn(2+)</name>
        <dbReference type="ChEBI" id="CHEBI:29035"/>
    </cofactor>
</comment>
<evidence type="ECO:0000256" key="2">
    <source>
        <dbReference type="ARBA" id="ARBA00008593"/>
    </source>
</evidence>
<sequence>MVQKDMSSSGKTHHSDSSGGPVGGEAVGHTTSPPGAPPVGHTGGHNTATPADNNSLFLDDLVQDFDISLSGFGADNTQVSLIRDLNKVINTLGDNIKVEQIEPLEADDHNAQDSHDARAKYFRQTNPDSPVSNDSCGSYTSTDSERRYGSNGYTNYHTQQHHHHQQQQQQPPAPVPSLQTLSSVPQPSSTAPTSAEDMAASAKSMIEAARKARKNTKRLCFKGLTATDELSPISSVSSSVDTGSVHNFPSDISESGETVGAVVGDYSAKNMENSYGYSWRRYSKTDAPSVANRMSSVQVGQTIKAEPHSRVFQYILGAPTASGVKLGAMTMTYLNQAQPYEIRLKRISDIPGYDGKNLRTTMRLGFVEKRLQYREKEEMINWCRTHAKDRIIDVDFALSYGVFDVQIHSTNINGLEFVWNPNREASIFIKLNCISTEFTSKRHGGERGTPLRLIIDTYAMVQNTRLDSAQCLVYLRRLSRDDLIQICGVSDGIRLYNTIHAIPSTTRLTIFVTTDGKVHNGIYLKTLTEEELRHRLTETLGIVGQTLRHIYLIGPNDIRIKLTNNVVMNMKNESIYSCCVDKVIFIISPFGLPSQSSQPIVSHQWSHITVRNRHSDIQSTPDMMDPSVGWDQSEHNGPGARQWRRIWRDYCTAKDITASTSATTTTTTTITATTAAAVAVAADTDRTQVMAPPPPPLPSTPIAASSSSNGSQPPERVNYRHQHLYRHNSYNNNHSSQYRSSPQQHWCPSPAASAAVNDLFSKKRSQEATAALMAATLAKESDNPALITDLSAQRHLIERHNGTPWYGPDHPRHPYHSHHQQQQRQQKKSGDSGVANSQWSAATGSQRPACDWTAEEAMDHLHREIEMFYDYMSPTEHEKRLRREVLQRITKAIETLWRDVVVQCFGSFSTDTYLPTSDIDLVVIGRWTYLPLVDLEQYFLMQRFCHPHQILVLDRATVPIIKMTDNWSGIRINISFNLKQVFKSVDLVINYIKEMPNVKKVLLIIKQFLLQRDLNEVFKGGLSSYSLVLMVVHFFQTNESARKETNLGRLLLKFLELYGLILNYQEVGLRLAGGGTRGSRYVPKRELLATTVQHPQPQIVVTATGGQPYYQHSYHKPSLLIIEDPLDATNNVSRNSYAMDKCRDAFAYAFRTLYMAVGPNRAAIGDRNESILGRIVRVTDQVVDRRLYSLQHQRYNRYNPYGQQSECARCSPKPR</sequence>
<organism evidence="10">
    <name type="scientific">Medioppia subpectinata</name>
    <dbReference type="NCBI Taxonomy" id="1979941"/>
    <lineage>
        <taxon>Eukaryota</taxon>
        <taxon>Metazoa</taxon>
        <taxon>Ecdysozoa</taxon>
        <taxon>Arthropoda</taxon>
        <taxon>Chelicerata</taxon>
        <taxon>Arachnida</taxon>
        <taxon>Acari</taxon>
        <taxon>Acariformes</taxon>
        <taxon>Sarcoptiformes</taxon>
        <taxon>Oribatida</taxon>
        <taxon>Brachypylina</taxon>
        <taxon>Oppioidea</taxon>
        <taxon>Oppiidae</taxon>
        <taxon>Medioppia</taxon>
    </lineage>
</organism>
<evidence type="ECO:0000256" key="4">
    <source>
        <dbReference type="ARBA" id="ARBA00022679"/>
    </source>
</evidence>
<dbReference type="Pfam" id="PF22600">
    <property type="entry name" value="MTPAP-like_central"/>
    <property type="match status" value="1"/>
</dbReference>
<evidence type="ECO:0000256" key="5">
    <source>
        <dbReference type="ARBA" id="ARBA00022723"/>
    </source>
</evidence>
<dbReference type="SUPFAM" id="SSF81631">
    <property type="entry name" value="PAP/OAS1 substrate-binding domain"/>
    <property type="match status" value="1"/>
</dbReference>
<dbReference type="EMBL" id="CAJPIZ010003832">
    <property type="protein sequence ID" value="CAG2106867.1"/>
    <property type="molecule type" value="Genomic_DNA"/>
</dbReference>
<dbReference type="CDD" id="cd05402">
    <property type="entry name" value="NT_PAP_TUTase"/>
    <property type="match status" value="1"/>
</dbReference>
<dbReference type="GO" id="GO:0046872">
    <property type="term" value="F:metal ion binding"/>
    <property type="evidence" value="ECO:0007669"/>
    <property type="project" value="UniProtKB-KW"/>
</dbReference>
<feature type="compositionally biased region" description="Low complexity" evidence="8">
    <location>
        <begin position="729"/>
        <end position="741"/>
    </location>
</feature>
<proteinExistence type="inferred from homology"/>
<dbReference type="OrthoDB" id="273917at2759"/>
<evidence type="ECO:0000313" key="11">
    <source>
        <dbReference type="Proteomes" id="UP000759131"/>
    </source>
</evidence>
<feature type="region of interest" description="Disordered" evidence="8">
    <location>
        <begin position="123"/>
        <end position="202"/>
    </location>
</feature>
<dbReference type="GO" id="GO:0003677">
    <property type="term" value="F:DNA binding"/>
    <property type="evidence" value="ECO:0007669"/>
    <property type="project" value="UniProtKB-KW"/>
</dbReference>
<dbReference type="InterPro" id="IPR002058">
    <property type="entry name" value="PAP_assoc"/>
</dbReference>
<feature type="compositionally biased region" description="Polar residues" evidence="8">
    <location>
        <begin position="834"/>
        <end position="846"/>
    </location>
</feature>
<keyword evidence="7" id="KW-0238">DNA-binding</keyword>
<dbReference type="PROSITE" id="PS51968">
    <property type="entry name" value="GRH_CP2_DB"/>
    <property type="match status" value="1"/>
</dbReference>
<dbReference type="InterPro" id="IPR054708">
    <property type="entry name" value="MTPAP-like_central"/>
</dbReference>
<dbReference type="GO" id="GO:0043634">
    <property type="term" value="P:polyadenylation-dependent ncRNA catabolic process"/>
    <property type="evidence" value="ECO:0007669"/>
    <property type="project" value="TreeGrafter"/>
</dbReference>
<feature type="region of interest" description="Disordered" evidence="8">
    <location>
        <begin position="729"/>
        <end position="749"/>
    </location>
</feature>
<dbReference type="Gene3D" id="3.30.460.10">
    <property type="entry name" value="Beta Polymerase, domain 2"/>
    <property type="match status" value="1"/>
</dbReference>
<feature type="compositionally biased region" description="Low complexity" evidence="8">
    <location>
        <begin position="700"/>
        <end position="714"/>
    </location>
</feature>
<dbReference type="AlphaFoldDB" id="A0A7R9KQV4"/>
<dbReference type="SUPFAM" id="SSF81301">
    <property type="entry name" value="Nucleotidyltransferase"/>
    <property type="match status" value="1"/>
</dbReference>
<accession>A0A7R9KQV4</accession>
<feature type="region of interest" description="Disordered" evidence="8">
    <location>
        <begin position="687"/>
        <end position="716"/>
    </location>
</feature>
<feature type="compositionally biased region" description="Polar residues" evidence="8">
    <location>
        <begin position="123"/>
        <end position="142"/>
    </location>
</feature>
<keyword evidence="5" id="KW-0479">Metal-binding</keyword>
<feature type="compositionally biased region" description="Basic residues" evidence="8">
    <location>
        <begin position="813"/>
        <end position="827"/>
    </location>
</feature>
<dbReference type="InterPro" id="IPR007604">
    <property type="entry name" value="CP2"/>
</dbReference>
<dbReference type="FunFam" id="3.30.460.10:FF:000006">
    <property type="entry name" value="non-canonical poly(A) RNA polymerase PAPD5"/>
    <property type="match status" value="1"/>
</dbReference>
<dbReference type="InterPro" id="IPR057520">
    <property type="entry name" value="GRHL1/CP2_C"/>
</dbReference>
<evidence type="ECO:0000313" key="10">
    <source>
        <dbReference type="EMBL" id="CAD7626437.1"/>
    </source>
</evidence>
<keyword evidence="6" id="KW-0460">Magnesium</keyword>
<gene>
    <name evidence="10" type="ORF">OSB1V03_LOCUS6870</name>
</gene>
<dbReference type="InterPro" id="IPR045862">
    <property type="entry name" value="Trf4-like"/>
</dbReference>
<dbReference type="GO" id="GO:0005730">
    <property type="term" value="C:nucleolus"/>
    <property type="evidence" value="ECO:0007669"/>
    <property type="project" value="TreeGrafter"/>
</dbReference>
<dbReference type="PANTHER" id="PTHR23092">
    <property type="entry name" value="POLY(A) RNA POLYMERASE"/>
    <property type="match status" value="1"/>
</dbReference>
<dbReference type="GO" id="GO:1990817">
    <property type="term" value="F:poly(A) RNA polymerase activity"/>
    <property type="evidence" value="ECO:0007669"/>
    <property type="project" value="UniProtKB-EC"/>
</dbReference>
<reference evidence="10" key="1">
    <citation type="submission" date="2020-11" db="EMBL/GenBank/DDBJ databases">
        <authorList>
            <person name="Tran Van P."/>
        </authorList>
    </citation>
    <scope>NUCLEOTIDE SEQUENCE</scope>
</reference>
<evidence type="ECO:0000256" key="8">
    <source>
        <dbReference type="SAM" id="MobiDB-lite"/>
    </source>
</evidence>
<dbReference type="EC" id="2.7.7.19" evidence="3"/>
<comment type="similarity">
    <text evidence="2">Belongs to the DNA polymerase type-B-like family.</text>
</comment>
<dbReference type="GO" id="GO:0031123">
    <property type="term" value="P:RNA 3'-end processing"/>
    <property type="evidence" value="ECO:0007669"/>
    <property type="project" value="TreeGrafter"/>
</dbReference>